<comment type="similarity">
    <text evidence="4">Belongs to the phospholipase D family. MitoPLD/Zucchini subfamily.</text>
</comment>
<sequence length="229" mass="26612">MRLNPRILSSVAAFAITCVVYAAAYYYKSRNTAINEVMVFCKLQYNAHNCFDKLMSYVESAKSNVNVCMPGIHNAAIQGRLINILKKKNITIRIIVDQHRCNESNEFFIKELKEAGAEIKYKITEPFKMQHKFCLVDDRVLMTGTLNWGNDRSSDHWNYVYITNKSQLVDPIKKEFYQMWDECLRDLGHVNDKDNENVLCDTENNQNIEDQTKSETILRDTGTPEVYIM</sequence>
<dbReference type="Pfam" id="PF13091">
    <property type="entry name" value="PLDc_2"/>
    <property type="match status" value="1"/>
</dbReference>
<evidence type="ECO:0000256" key="5">
    <source>
        <dbReference type="ARBA" id="ARBA00040549"/>
    </source>
</evidence>
<evidence type="ECO:0000313" key="8">
    <source>
        <dbReference type="EMBL" id="KAG6455142.1"/>
    </source>
</evidence>
<reference evidence="8" key="2">
    <citation type="submission" date="2020-12" db="EMBL/GenBank/DDBJ databases">
        <authorList>
            <person name="Kanost M."/>
        </authorList>
    </citation>
    <scope>NUCLEOTIDE SEQUENCE</scope>
</reference>
<evidence type="ECO:0000256" key="4">
    <source>
        <dbReference type="ARBA" id="ARBA00038012"/>
    </source>
</evidence>
<dbReference type="Proteomes" id="UP000791440">
    <property type="component" value="Unassembled WGS sequence"/>
</dbReference>
<dbReference type="PANTHER" id="PTHR43856">
    <property type="entry name" value="CARDIOLIPIN HYDROLASE"/>
    <property type="match status" value="1"/>
</dbReference>
<name>A0A921ZBX6_MANSE</name>
<keyword evidence="2" id="KW-0442">Lipid degradation</keyword>
<organism evidence="8 9">
    <name type="scientific">Manduca sexta</name>
    <name type="common">Tobacco hawkmoth</name>
    <name type="synonym">Tobacco hornworm</name>
    <dbReference type="NCBI Taxonomy" id="7130"/>
    <lineage>
        <taxon>Eukaryota</taxon>
        <taxon>Metazoa</taxon>
        <taxon>Ecdysozoa</taxon>
        <taxon>Arthropoda</taxon>
        <taxon>Hexapoda</taxon>
        <taxon>Insecta</taxon>
        <taxon>Pterygota</taxon>
        <taxon>Neoptera</taxon>
        <taxon>Endopterygota</taxon>
        <taxon>Lepidoptera</taxon>
        <taxon>Glossata</taxon>
        <taxon>Ditrysia</taxon>
        <taxon>Bombycoidea</taxon>
        <taxon>Sphingidae</taxon>
        <taxon>Sphinginae</taxon>
        <taxon>Sphingini</taxon>
        <taxon>Manduca</taxon>
    </lineage>
</organism>
<dbReference type="Gene3D" id="3.30.870.10">
    <property type="entry name" value="Endonuclease Chain A"/>
    <property type="match status" value="1"/>
</dbReference>
<gene>
    <name evidence="8" type="ORF">O3G_MSEX009063</name>
</gene>
<comment type="caution">
    <text evidence="8">The sequence shown here is derived from an EMBL/GenBank/DDBJ whole genome shotgun (WGS) entry which is preliminary data.</text>
</comment>
<reference evidence="8" key="1">
    <citation type="journal article" date="2016" name="Insect Biochem. Mol. Biol.">
        <title>Multifaceted biological insights from a draft genome sequence of the tobacco hornworm moth, Manduca sexta.</title>
        <authorList>
            <person name="Kanost M.R."/>
            <person name="Arrese E.L."/>
            <person name="Cao X."/>
            <person name="Chen Y.R."/>
            <person name="Chellapilla S."/>
            <person name="Goldsmith M.R."/>
            <person name="Grosse-Wilde E."/>
            <person name="Heckel D.G."/>
            <person name="Herndon N."/>
            <person name="Jiang H."/>
            <person name="Papanicolaou A."/>
            <person name="Qu J."/>
            <person name="Soulages J.L."/>
            <person name="Vogel H."/>
            <person name="Walters J."/>
            <person name="Waterhouse R.M."/>
            <person name="Ahn S.J."/>
            <person name="Almeida F.C."/>
            <person name="An C."/>
            <person name="Aqrawi P."/>
            <person name="Bretschneider A."/>
            <person name="Bryant W.B."/>
            <person name="Bucks S."/>
            <person name="Chao H."/>
            <person name="Chevignon G."/>
            <person name="Christen J.M."/>
            <person name="Clarke D.F."/>
            <person name="Dittmer N.T."/>
            <person name="Ferguson L.C.F."/>
            <person name="Garavelou S."/>
            <person name="Gordon K.H.J."/>
            <person name="Gunaratna R.T."/>
            <person name="Han Y."/>
            <person name="Hauser F."/>
            <person name="He Y."/>
            <person name="Heidel-Fischer H."/>
            <person name="Hirsh A."/>
            <person name="Hu Y."/>
            <person name="Jiang H."/>
            <person name="Kalra D."/>
            <person name="Klinner C."/>
            <person name="Konig C."/>
            <person name="Kovar C."/>
            <person name="Kroll A.R."/>
            <person name="Kuwar S.S."/>
            <person name="Lee S.L."/>
            <person name="Lehman R."/>
            <person name="Li K."/>
            <person name="Li Z."/>
            <person name="Liang H."/>
            <person name="Lovelace S."/>
            <person name="Lu Z."/>
            <person name="Mansfield J.H."/>
            <person name="McCulloch K.J."/>
            <person name="Mathew T."/>
            <person name="Morton B."/>
            <person name="Muzny D.M."/>
            <person name="Neunemann D."/>
            <person name="Ongeri F."/>
            <person name="Pauchet Y."/>
            <person name="Pu L.L."/>
            <person name="Pyrousis I."/>
            <person name="Rao X.J."/>
            <person name="Redding A."/>
            <person name="Roesel C."/>
            <person name="Sanchez-Gracia A."/>
            <person name="Schaack S."/>
            <person name="Shukla A."/>
            <person name="Tetreau G."/>
            <person name="Wang Y."/>
            <person name="Xiong G.H."/>
            <person name="Traut W."/>
            <person name="Walsh T.K."/>
            <person name="Worley K.C."/>
            <person name="Wu D."/>
            <person name="Wu W."/>
            <person name="Wu Y.Q."/>
            <person name="Zhang X."/>
            <person name="Zou Z."/>
            <person name="Zucker H."/>
            <person name="Briscoe A.D."/>
            <person name="Burmester T."/>
            <person name="Clem R.J."/>
            <person name="Feyereisen R."/>
            <person name="Grimmelikhuijzen C.J.P."/>
            <person name="Hamodrakas S.J."/>
            <person name="Hansson B.S."/>
            <person name="Huguet E."/>
            <person name="Jermiin L.S."/>
            <person name="Lan Q."/>
            <person name="Lehman H.K."/>
            <person name="Lorenzen M."/>
            <person name="Merzendorfer H."/>
            <person name="Michalopoulos I."/>
            <person name="Morton D.B."/>
            <person name="Muthukrishnan S."/>
            <person name="Oakeshott J.G."/>
            <person name="Palmer W."/>
            <person name="Park Y."/>
            <person name="Passarelli A.L."/>
            <person name="Rozas J."/>
            <person name="Schwartz L.M."/>
            <person name="Smith W."/>
            <person name="Southgate A."/>
            <person name="Vilcinskas A."/>
            <person name="Vogt R."/>
            <person name="Wang P."/>
            <person name="Werren J."/>
            <person name="Yu X.Q."/>
            <person name="Zhou J.J."/>
            <person name="Brown S.J."/>
            <person name="Scherer S.E."/>
            <person name="Richards S."/>
            <person name="Blissard G.W."/>
        </authorList>
    </citation>
    <scope>NUCLEOTIDE SEQUENCE</scope>
</reference>
<dbReference type="AlphaFoldDB" id="A0A921ZBX6"/>
<evidence type="ECO:0000256" key="3">
    <source>
        <dbReference type="ARBA" id="ARBA00023098"/>
    </source>
</evidence>
<dbReference type="GO" id="GO:0016891">
    <property type="term" value="F:RNA endonuclease activity producing 5'-phosphomonoesters, hydrolytic mechanism"/>
    <property type="evidence" value="ECO:0007669"/>
    <property type="project" value="TreeGrafter"/>
</dbReference>
<dbReference type="InterPro" id="IPR025202">
    <property type="entry name" value="PLD-like_dom"/>
</dbReference>
<dbReference type="PANTHER" id="PTHR43856:SF1">
    <property type="entry name" value="MITOCHONDRIAL CARDIOLIPIN HYDROLASE"/>
    <property type="match status" value="1"/>
</dbReference>
<evidence type="ECO:0000259" key="7">
    <source>
        <dbReference type="Pfam" id="PF13091"/>
    </source>
</evidence>
<keyword evidence="9" id="KW-1185">Reference proteome</keyword>
<evidence type="ECO:0000313" key="9">
    <source>
        <dbReference type="Proteomes" id="UP000791440"/>
    </source>
</evidence>
<accession>A0A921ZBX6</accession>
<evidence type="ECO:0000256" key="2">
    <source>
        <dbReference type="ARBA" id="ARBA00022963"/>
    </source>
</evidence>
<proteinExistence type="inferred from homology"/>
<dbReference type="GO" id="GO:0016042">
    <property type="term" value="P:lipid catabolic process"/>
    <property type="evidence" value="ECO:0007669"/>
    <property type="project" value="UniProtKB-KW"/>
</dbReference>
<dbReference type="InterPro" id="IPR051406">
    <property type="entry name" value="PLD_domain"/>
</dbReference>
<protein>
    <recommendedName>
        <fullName evidence="5">Mitochondrial cardiolipin hydrolase</fullName>
    </recommendedName>
    <alternativeName>
        <fullName evidence="6">Mitochondrial phospholipase</fullName>
    </alternativeName>
</protein>
<evidence type="ECO:0000256" key="1">
    <source>
        <dbReference type="ARBA" id="ARBA00022801"/>
    </source>
</evidence>
<keyword evidence="1" id="KW-0378">Hydrolase</keyword>
<evidence type="ECO:0000256" key="6">
    <source>
        <dbReference type="ARBA" id="ARBA00043167"/>
    </source>
</evidence>
<dbReference type="SUPFAM" id="SSF56024">
    <property type="entry name" value="Phospholipase D/nuclease"/>
    <property type="match status" value="1"/>
</dbReference>
<feature type="domain" description="Phospholipase D-like" evidence="7">
    <location>
        <begin position="56"/>
        <end position="180"/>
    </location>
</feature>
<dbReference type="EMBL" id="JH668483">
    <property type="protein sequence ID" value="KAG6455142.1"/>
    <property type="molecule type" value="Genomic_DNA"/>
</dbReference>
<keyword evidence="3" id="KW-0443">Lipid metabolism</keyword>